<dbReference type="PANTHER" id="PTHR37937">
    <property type="entry name" value="CONJUGATIVE TRANSFER: DNA TRANSPORT"/>
    <property type="match status" value="1"/>
</dbReference>
<keyword evidence="2" id="KW-1003">Cell membrane</keyword>
<organism evidence="8 9">
    <name type="scientific">Motilibacter deserti</name>
    <dbReference type="NCBI Taxonomy" id="2714956"/>
    <lineage>
        <taxon>Bacteria</taxon>
        <taxon>Bacillati</taxon>
        <taxon>Actinomycetota</taxon>
        <taxon>Actinomycetes</taxon>
        <taxon>Motilibacterales</taxon>
        <taxon>Motilibacteraceae</taxon>
        <taxon>Motilibacter</taxon>
    </lineage>
</organism>
<evidence type="ECO:0000256" key="2">
    <source>
        <dbReference type="ARBA" id="ARBA00022475"/>
    </source>
</evidence>
<dbReference type="RefSeq" id="WP_166284308.1">
    <property type="nucleotide sequence ID" value="NZ_JAANNP010000058.1"/>
</dbReference>
<comment type="subcellular location">
    <subcellularLocation>
        <location evidence="1">Cell membrane</location>
        <topology evidence="1">Multi-pass membrane protein</topology>
    </subcellularLocation>
</comment>
<comment type="caution">
    <text evidence="8">The sequence shown here is derived from an EMBL/GenBank/DDBJ whole genome shotgun (WGS) entry which is preliminary data.</text>
</comment>
<evidence type="ECO:0000256" key="1">
    <source>
        <dbReference type="ARBA" id="ARBA00004651"/>
    </source>
</evidence>
<evidence type="ECO:0000256" key="3">
    <source>
        <dbReference type="ARBA" id="ARBA00022692"/>
    </source>
</evidence>
<reference evidence="8 9" key="1">
    <citation type="submission" date="2020-03" db="EMBL/GenBank/DDBJ databases">
        <title>Two novel Motilibacter sp.</title>
        <authorList>
            <person name="Liu S."/>
        </authorList>
    </citation>
    <scope>NUCLEOTIDE SEQUENCE [LARGE SCALE GENOMIC DNA]</scope>
    <source>
        <strain evidence="8 9">E257</strain>
    </source>
</reference>
<keyword evidence="3" id="KW-0812">Transmembrane</keyword>
<dbReference type="CDD" id="cd01127">
    <property type="entry name" value="TrwB_TraG_TraD_VirD4"/>
    <property type="match status" value="1"/>
</dbReference>
<sequence>MLAKAKDLQALSVRTRRQQAVRLRPSLAGTEPKNLRPADIGWVLGALGKGAMPLLAGFEDVGVAIMAPRSGKTTAYGVPLVLDAPGAVIATSNKADLWAATAALRAQDTGERVWVFDPQGIAHAPRTWWWNPLAAVNSVEEAERLASHFVLTVEGKDGDIWGPAGASLLSTLIMAAKVSGGTLLDVYAWLNDDSDPTPGTLLRRHGHPLLAKEFEGTRTMAHETRASVYFTARTATKCLRNPQITSWVTPPLPGEDVEEIDTAAFPLSRQTLYLLSKDGGGSAAPLVAALTDRMMREGVQAAELRGGRLDPPMMVLLDEAANICRIGDLPSLYSHLGSRGVIPLTILQSYAQGVRVWGDTGMKALWGAATVKVIGSGIDDASFADDLSRLIGDHDVTVASVSYSEGRSEGRRTRSRSPQQRRILPASEIRALPKGRVLVMTTGA</sequence>
<evidence type="ECO:0000256" key="6">
    <source>
        <dbReference type="SAM" id="MobiDB-lite"/>
    </source>
</evidence>
<protein>
    <submittedName>
        <fullName evidence="8">TraM recognition domain-containing protein</fullName>
    </submittedName>
</protein>
<evidence type="ECO:0000259" key="7">
    <source>
        <dbReference type="Pfam" id="PF12696"/>
    </source>
</evidence>
<dbReference type="Gene3D" id="3.40.50.300">
    <property type="entry name" value="P-loop containing nucleotide triphosphate hydrolases"/>
    <property type="match status" value="1"/>
</dbReference>
<keyword evidence="4" id="KW-1133">Transmembrane helix</keyword>
<keyword evidence="9" id="KW-1185">Reference proteome</keyword>
<dbReference type="SUPFAM" id="SSF52540">
    <property type="entry name" value="P-loop containing nucleoside triphosphate hydrolases"/>
    <property type="match status" value="1"/>
</dbReference>
<dbReference type="Proteomes" id="UP000800981">
    <property type="component" value="Unassembled WGS sequence"/>
</dbReference>
<dbReference type="InterPro" id="IPR051539">
    <property type="entry name" value="T4SS-coupling_protein"/>
</dbReference>
<evidence type="ECO:0000313" key="8">
    <source>
        <dbReference type="EMBL" id="NHC15819.1"/>
    </source>
</evidence>
<dbReference type="InterPro" id="IPR032689">
    <property type="entry name" value="TraG-D_C"/>
</dbReference>
<proteinExistence type="predicted"/>
<dbReference type="PANTHER" id="PTHR37937:SF1">
    <property type="entry name" value="CONJUGATIVE TRANSFER: DNA TRANSPORT"/>
    <property type="match status" value="1"/>
</dbReference>
<feature type="region of interest" description="Disordered" evidence="6">
    <location>
        <begin position="402"/>
        <end position="421"/>
    </location>
</feature>
<dbReference type="Pfam" id="PF12696">
    <property type="entry name" value="TraG-D_C"/>
    <property type="match status" value="1"/>
</dbReference>
<accession>A0ABX0H198</accession>
<feature type="domain" description="TraD/TraG TraM recognition site" evidence="7">
    <location>
        <begin position="312"/>
        <end position="434"/>
    </location>
</feature>
<evidence type="ECO:0000256" key="4">
    <source>
        <dbReference type="ARBA" id="ARBA00022989"/>
    </source>
</evidence>
<gene>
    <name evidence="8" type="ORF">G9H71_18720</name>
</gene>
<dbReference type="EMBL" id="JAANNP010000058">
    <property type="protein sequence ID" value="NHC15819.1"/>
    <property type="molecule type" value="Genomic_DNA"/>
</dbReference>
<keyword evidence="5" id="KW-0472">Membrane</keyword>
<evidence type="ECO:0000313" key="9">
    <source>
        <dbReference type="Proteomes" id="UP000800981"/>
    </source>
</evidence>
<evidence type="ECO:0000256" key="5">
    <source>
        <dbReference type="ARBA" id="ARBA00023136"/>
    </source>
</evidence>
<name>A0ABX0H198_9ACTN</name>
<dbReference type="InterPro" id="IPR027417">
    <property type="entry name" value="P-loop_NTPase"/>
</dbReference>